<sequence>MKQKIITIFILCMCILGLTITQSININEASISTKNIEALASSESINFECKTAGGICWKNNLPTYGIHFEVPEK</sequence>
<dbReference type="GeneID" id="61276923"/>
<dbReference type="Proteomes" id="UP001199750">
    <property type="component" value="Unassembled WGS sequence"/>
</dbReference>
<dbReference type="RefSeq" id="WP_013613081.1">
    <property type="nucleotide sequence ID" value="NZ_BAABYK010000001.1"/>
</dbReference>
<evidence type="ECO:0000313" key="5">
    <source>
        <dbReference type="Proteomes" id="UP000284434"/>
    </source>
</evidence>
<proteinExistence type="predicted"/>
<dbReference type="AlphaFoldDB" id="A0A412WPG7"/>
<reference evidence="1" key="2">
    <citation type="submission" date="2022-01" db="EMBL/GenBank/DDBJ databases">
        <title>Collection of gut derived symbiotic bacterial strains cultured from healthy donors.</title>
        <authorList>
            <person name="Lin H."/>
            <person name="Kohout C."/>
            <person name="Waligurski E."/>
            <person name="Pamer E.G."/>
        </authorList>
    </citation>
    <scope>NUCLEOTIDE SEQUENCE</scope>
    <source>
        <strain evidence="1">DFI.1.149</strain>
    </source>
</reference>
<protein>
    <submittedName>
        <fullName evidence="1">NVEALA domain-containing protein</fullName>
    </submittedName>
</protein>
<evidence type="ECO:0000313" key="2">
    <source>
        <dbReference type="EMBL" id="RGV29135.1"/>
    </source>
</evidence>
<dbReference type="Pfam" id="PF14055">
    <property type="entry name" value="NVEALA"/>
    <property type="match status" value="1"/>
</dbReference>
<gene>
    <name evidence="2" type="ORF">DWW24_04605</name>
    <name evidence="3" type="ORF">DXA53_13465</name>
    <name evidence="1" type="ORF">L0P03_11075</name>
</gene>
<dbReference type="EMBL" id="JAKNDN010000020">
    <property type="protein sequence ID" value="MCG4960386.1"/>
    <property type="molecule type" value="Genomic_DNA"/>
</dbReference>
<dbReference type="EMBL" id="QRYW01000007">
    <property type="protein sequence ID" value="RGV29135.1"/>
    <property type="molecule type" value="Genomic_DNA"/>
</dbReference>
<organism evidence="2 4">
    <name type="scientific">Odoribacter splanchnicus</name>
    <dbReference type="NCBI Taxonomy" id="28118"/>
    <lineage>
        <taxon>Bacteria</taxon>
        <taxon>Pseudomonadati</taxon>
        <taxon>Bacteroidota</taxon>
        <taxon>Bacteroidia</taxon>
        <taxon>Bacteroidales</taxon>
        <taxon>Odoribacteraceae</taxon>
        <taxon>Odoribacter</taxon>
    </lineage>
</organism>
<dbReference type="Proteomes" id="UP000283426">
    <property type="component" value="Unassembled WGS sequence"/>
</dbReference>
<accession>A0A412WPG7</accession>
<dbReference type="InterPro" id="IPR025905">
    <property type="entry name" value="NVEALA"/>
</dbReference>
<evidence type="ECO:0000313" key="3">
    <source>
        <dbReference type="EMBL" id="RGY05213.1"/>
    </source>
</evidence>
<name>A0A412WPG7_9BACT</name>
<evidence type="ECO:0000313" key="1">
    <source>
        <dbReference type="EMBL" id="MCG4960386.1"/>
    </source>
</evidence>
<dbReference type="EMBL" id="QSCO01000019">
    <property type="protein sequence ID" value="RGY05213.1"/>
    <property type="molecule type" value="Genomic_DNA"/>
</dbReference>
<evidence type="ECO:0000313" key="4">
    <source>
        <dbReference type="Proteomes" id="UP000283426"/>
    </source>
</evidence>
<comment type="caution">
    <text evidence="2">The sequence shown here is derived from an EMBL/GenBank/DDBJ whole genome shotgun (WGS) entry which is preliminary data.</text>
</comment>
<reference evidence="4 5" key="1">
    <citation type="submission" date="2018-08" db="EMBL/GenBank/DDBJ databases">
        <title>A genome reference for cultivated species of the human gut microbiota.</title>
        <authorList>
            <person name="Zou Y."/>
            <person name="Xue W."/>
            <person name="Luo G."/>
        </authorList>
    </citation>
    <scope>NUCLEOTIDE SEQUENCE [LARGE SCALE GENOMIC DNA]</scope>
    <source>
        <strain evidence="2 4">AF14-6AC</strain>
        <strain evidence="3 5">OF03-11</strain>
    </source>
</reference>
<dbReference type="Proteomes" id="UP000284434">
    <property type="component" value="Unassembled WGS sequence"/>
</dbReference>